<organism evidence="2 3">
    <name type="scientific">Pseudozyma flocculosa</name>
    <dbReference type="NCBI Taxonomy" id="84751"/>
    <lineage>
        <taxon>Eukaryota</taxon>
        <taxon>Fungi</taxon>
        <taxon>Dikarya</taxon>
        <taxon>Basidiomycota</taxon>
        <taxon>Ustilaginomycotina</taxon>
        <taxon>Ustilaginomycetes</taxon>
        <taxon>Ustilaginales</taxon>
        <taxon>Ustilaginaceae</taxon>
        <taxon>Pseudozyma</taxon>
    </lineage>
</organism>
<feature type="region of interest" description="Disordered" evidence="1">
    <location>
        <begin position="69"/>
        <end position="88"/>
    </location>
</feature>
<keyword evidence="3" id="KW-1185">Reference proteome</keyword>
<protein>
    <submittedName>
        <fullName evidence="2">Uncharacterized protein</fullName>
    </submittedName>
</protein>
<reference evidence="2 3" key="1">
    <citation type="submission" date="2018-03" db="EMBL/GenBank/DDBJ databases">
        <authorList>
            <person name="Guldener U."/>
        </authorList>
    </citation>
    <scope>NUCLEOTIDE SEQUENCE [LARGE SCALE GENOMIC DNA]</scope>
    <source>
        <strain evidence="2 3">DAOM196992</strain>
    </source>
</reference>
<proteinExistence type="predicted"/>
<evidence type="ECO:0000313" key="2">
    <source>
        <dbReference type="EMBL" id="SPO39057.1"/>
    </source>
</evidence>
<evidence type="ECO:0000256" key="1">
    <source>
        <dbReference type="SAM" id="MobiDB-lite"/>
    </source>
</evidence>
<sequence length="171" mass="18800">MPAHDKSAVRYRKTSSGYSAAWRQADRHQHVLSLEARARLEVASRPAKQGTTSLLPLRKYRWTLASGEDTNRLESECPRAGEEQLDRPRHNQACLSQPLHPQLSSTTSTVEAWPGGPPPPPPPLLLAGRLTDDIRDAGLLASPCTFLRPACLIPSLPAFLPRCPLMQGQRG</sequence>
<accession>A0A5C3F5W6</accession>
<dbReference type="Proteomes" id="UP000323386">
    <property type="component" value="Unassembled WGS sequence"/>
</dbReference>
<evidence type="ECO:0000313" key="3">
    <source>
        <dbReference type="Proteomes" id="UP000323386"/>
    </source>
</evidence>
<name>A0A5C3F5W6_9BASI</name>
<dbReference type="EMBL" id="OOIP01000012">
    <property type="protein sequence ID" value="SPO39057.1"/>
    <property type="molecule type" value="Genomic_DNA"/>
</dbReference>
<gene>
    <name evidence="2" type="ORF">PSFLO_04536</name>
</gene>
<dbReference type="AlphaFoldDB" id="A0A5C3F5W6"/>